<dbReference type="PANTHER" id="PTHR34846">
    <property type="entry name" value="4-CARBOXYMUCONOLACTONE DECARBOXYLASE FAMILY PROTEIN (AFU_ORTHOLOGUE AFUA_6G11590)"/>
    <property type="match status" value="1"/>
</dbReference>
<gene>
    <name evidence="3" type="ORF">GCM10023196_023050</name>
</gene>
<dbReference type="EMBL" id="BAABHK010000003">
    <property type="protein sequence ID" value="GAA4624126.1"/>
    <property type="molecule type" value="Genomic_DNA"/>
</dbReference>
<keyword evidence="4" id="KW-1185">Reference proteome</keyword>
<organism evidence="3 4">
    <name type="scientific">Actinoallomurus vinaceus</name>
    <dbReference type="NCBI Taxonomy" id="1080074"/>
    <lineage>
        <taxon>Bacteria</taxon>
        <taxon>Bacillati</taxon>
        <taxon>Actinomycetota</taxon>
        <taxon>Actinomycetes</taxon>
        <taxon>Streptosporangiales</taxon>
        <taxon>Thermomonosporaceae</taxon>
        <taxon>Actinoallomurus</taxon>
    </lineage>
</organism>
<feature type="domain" description="Carboxymuconolactone decarboxylase-like" evidence="2">
    <location>
        <begin position="72"/>
        <end position="143"/>
    </location>
</feature>
<accession>A0ABP8U542</accession>
<comment type="caution">
    <text evidence="3">The sequence shown here is derived from an EMBL/GenBank/DDBJ whole genome shotgun (WGS) entry which is preliminary data.</text>
</comment>
<dbReference type="RefSeq" id="WP_345430699.1">
    <property type="nucleotide sequence ID" value="NZ_BAABHK010000003.1"/>
</dbReference>
<dbReference type="InterPro" id="IPR003779">
    <property type="entry name" value="CMD-like"/>
</dbReference>
<dbReference type="SUPFAM" id="SSF69118">
    <property type="entry name" value="AhpD-like"/>
    <property type="match status" value="1"/>
</dbReference>
<feature type="compositionally biased region" description="Low complexity" evidence="1">
    <location>
        <begin position="21"/>
        <end position="35"/>
    </location>
</feature>
<evidence type="ECO:0000259" key="2">
    <source>
        <dbReference type="Pfam" id="PF02627"/>
    </source>
</evidence>
<reference evidence="4" key="1">
    <citation type="journal article" date="2019" name="Int. J. Syst. Evol. Microbiol.">
        <title>The Global Catalogue of Microorganisms (GCM) 10K type strain sequencing project: providing services to taxonomists for standard genome sequencing and annotation.</title>
        <authorList>
            <consortium name="The Broad Institute Genomics Platform"/>
            <consortium name="The Broad Institute Genome Sequencing Center for Infectious Disease"/>
            <person name="Wu L."/>
            <person name="Ma J."/>
        </authorList>
    </citation>
    <scope>NUCLEOTIDE SEQUENCE [LARGE SCALE GENOMIC DNA]</scope>
    <source>
        <strain evidence="4">JCM 17939</strain>
    </source>
</reference>
<proteinExistence type="predicted"/>
<dbReference type="Pfam" id="PF02627">
    <property type="entry name" value="CMD"/>
    <property type="match status" value="1"/>
</dbReference>
<protein>
    <submittedName>
        <fullName evidence="3">Carboxymuconolactone decarboxylase family protein</fullName>
    </submittedName>
</protein>
<feature type="region of interest" description="Disordered" evidence="1">
    <location>
        <begin position="1"/>
        <end position="35"/>
    </location>
</feature>
<evidence type="ECO:0000256" key="1">
    <source>
        <dbReference type="SAM" id="MobiDB-lite"/>
    </source>
</evidence>
<dbReference type="InterPro" id="IPR029032">
    <property type="entry name" value="AhpD-like"/>
</dbReference>
<sequence>MRRPNREARTEGIAEDGSGGAAPAPGAAAPRIAPGSRRDLGTPAWIFTWLAGWRVGTEPPVLFRVLGRHRRLFRGWLRFAGRLMPGGVLPRRETELVILRVAHLRGCRYEFDHHIRLGARAGVTRGDLARLTEEGAEAGGWSPREGAILTAVDALQAEGDLGDAAWAGLREHLDERESIELIMLAAHYDMLATVIAALRIPPDPRRRR</sequence>
<name>A0ABP8U542_9ACTN</name>
<dbReference type="Gene3D" id="1.20.1290.10">
    <property type="entry name" value="AhpD-like"/>
    <property type="match status" value="1"/>
</dbReference>
<dbReference type="Proteomes" id="UP001501442">
    <property type="component" value="Unassembled WGS sequence"/>
</dbReference>
<feature type="compositionally biased region" description="Basic and acidic residues" evidence="1">
    <location>
        <begin position="1"/>
        <end position="12"/>
    </location>
</feature>
<evidence type="ECO:0000313" key="4">
    <source>
        <dbReference type="Proteomes" id="UP001501442"/>
    </source>
</evidence>
<dbReference type="PANTHER" id="PTHR34846:SF5">
    <property type="entry name" value="CARBOXYMUCONOLACTONE DECARBOXYLASE-LIKE DOMAIN-CONTAINING PROTEIN"/>
    <property type="match status" value="1"/>
</dbReference>
<evidence type="ECO:0000313" key="3">
    <source>
        <dbReference type="EMBL" id="GAA4624126.1"/>
    </source>
</evidence>